<evidence type="ECO:0000256" key="1">
    <source>
        <dbReference type="ARBA" id="ARBA00008315"/>
    </source>
</evidence>
<comment type="similarity">
    <text evidence="1">Belongs to the CFAP97 family.</text>
</comment>
<dbReference type="Gene3D" id="2.40.100.10">
    <property type="entry name" value="Cyclophilin-like"/>
    <property type="match status" value="1"/>
</dbReference>
<evidence type="ECO:0000259" key="2">
    <source>
        <dbReference type="PROSITE" id="PS50072"/>
    </source>
</evidence>
<dbReference type="PROSITE" id="PS50072">
    <property type="entry name" value="CSA_PPIASE_2"/>
    <property type="match status" value="1"/>
</dbReference>
<organism evidence="3 4">
    <name type="scientific">Psylliodes chrysocephalus</name>
    <dbReference type="NCBI Taxonomy" id="3402493"/>
    <lineage>
        <taxon>Eukaryota</taxon>
        <taxon>Metazoa</taxon>
        <taxon>Ecdysozoa</taxon>
        <taxon>Arthropoda</taxon>
        <taxon>Hexapoda</taxon>
        <taxon>Insecta</taxon>
        <taxon>Pterygota</taxon>
        <taxon>Neoptera</taxon>
        <taxon>Endopterygota</taxon>
        <taxon>Coleoptera</taxon>
        <taxon>Polyphaga</taxon>
        <taxon>Cucujiformia</taxon>
        <taxon>Chrysomeloidea</taxon>
        <taxon>Chrysomelidae</taxon>
        <taxon>Galerucinae</taxon>
        <taxon>Alticini</taxon>
        <taxon>Psylliodes</taxon>
    </lineage>
</organism>
<evidence type="ECO:0000313" key="3">
    <source>
        <dbReference type="EMBL" id="CAH1101852.1"/>
    </source>
</evidence>
<dbReference type="GO" id="GO:0006457">
    <property type="term" value="P:protein folding"/>
    <property type="evidence" value="ECO:0007669"/>
    <property type="project" value="TreeGrafter"/>
</dbReference>
<dbReference type="Pfam" id="PF13879">
    <property type="entry name" value="Hmw_CFAP97"/>
    <property type="match status" value="1"/>
</dbReference>
<dbReference type="OrthoDB" id="193499at2759"/>
<reference evidence="3" key="1">
    <citation type="submission" date="2022-01" db="EMBL/GenBank/DDBJ databases">
        <authorList>
            <person name="King R."/>
        </authorList>
    </citation>
    <scope>NUCLEOTIDE SEQUENCE</scope>
</reference>
<dbReference type="InterPro" id="IPR029000">
    <property type="entry name" value="Cyclophilin-like_dom_sf"/>
</dbReference>
<gene>
    <name evidence="3" type="ORF">PSYICH_LOCUS3076</name>
</gene>
<name>A0A9P0CNJ4_9CUCU</name>
<sequence>MEKKKVRKFKPFKQFRILPGDVNTSTNLMDLYAFNCHRLRVFNMKPVVDCRPSKMNPYQLVPFSKMRDTFFVACQIDKENKVIMNKLNYIHRNGGVVDTFNPNAFKINSIHWKLHMHYMKSIVKTNKQIYELIMNAPARIKTKEFEDAYKLHEKKLKVICKFAICVGMKPDYDLILSRQPSISFGLDKEKGIVRPQCFLEFKVRDGPYLGKIFIELYQDFVPVTCQNFFELCKGEGELTYKGCVLHRIVKGKFIESGDVTHNNGRGGVSIYGKTFPEEKHILKHTKAGVVSMKRIIYTENNSQFIITLTEMEKWDRMHVVFGKVVKGNNVLFRIEDYGRKIGKPYADVIICNCGVREIEGTEGTEGTEVGEEEEA</sequence>
<dbReference type="GO" id="GO:0005737">
    <property type="term" value="C:cytoplasm"/>
    <property type="evidence" value="ECO:0007669"/>
    <property type="project" value="TreeGrafter"/>
</dbReference>
<dbReference type="Pfam" id="PF00160">
    <property type="entry name" value="Pro_isomerase"/>
    <property type="match status" value="1"/>
</dbReference>
<dbReference type="GO" id="GO:0016018">
    <property type="term" value="F:cyclosporin A binding"/>
    <property type="evidence" value="ECO:0007669"/>
    <property type="project" value="TreeGrafter"/>
</dbReference>
<feature type="domain" description="PPIase cyclophilin-type" evidence="2">
    <location>
        <begin position="209"/>
        <end position="355"/>
    </location>
</feature>
<dbReference type="SUPFAM" id="SSF50891">
    <property type="entry name" value="Cyclophilin-like"/>
    <property type="match status" value="1"/>
</dbReference>
<dbReference type="EMBL" id="OV651824">
    <property type="protein sequence ID" value="CAH1101852.1"/>
    <property type="molecule type" value="Genomic_DNA"/>
</dbReference>
<dbReference type="PRINTS" id="PR00153">
    <property type="entry name" value="CSAPPISMRASE"/>
</dbReference>
<dbReference type="GO" id="GO:0003755">
    <property type="term" value="F:peptidyl-prolyl cis-trans isomerase activity"/>
    <property type="evidence" value="ECO:0007669"/>
    <property type="project" value="InterPro"/>
</dbReference>
<evidence type="ECO:0000313" key="4">
    <source>
        <dbReference type="Proteomes" id="UP001153636"/>
    </source>
</evidence>
<keyword evidence="4" id="KW-1185">Reference proteome</keyword>
<dbReference type="InterPro" id="IPR029488">
    <property type="entry name" value="Hmw/CFAP97"/>
</dbReference>
<dbReference type="PANTHER" id="PTHR11071:SF561">
    <property type="entry name" value="PEPTIDYL-PROLYL CIS-TRANS ISOMERASE D-RELATED"/>
    <property type="match status" value="1"/>
</dbReference>
<accession>A0A9P0CNJ4</accession>
<proteinExistence type="inferred from homology"/>
<protein>
    <recommendedName>
        <fullName evidence="2">PPIase cyclophilin-type domain-containing protein</fullName>
    </recommendedName>
</protein>
<dbReference type="PANTHER" id="PTHR11071">
    <property type="entry name" value="PEPTIDYL-PROLYL CIS-TRANS ISOMERASE"/>
    <property type="match status" value="1"/>
</dbReference>
<dbReference type="AlphaFoldDB" id="A0A9P0CNJ4"/>
<dbReference type="Proteomes" id="UP001153636">
    <property type="component" value="Chromosome 12"/>
</dbReference>
<dbReference type="InterPro" id="IPR002130">
    <property type="entry name" value="Cyclophilin-type_PPIase_dom"/>
</dbReference>